<proteinExistence type="predicted"/>
<keyword evidence="1" id="KW-0732">Signal</keyword>
<feature type="signal peptide" evidence="1">
    <location>
        <begin position="1"/>
        <end position="22"/>
    </location>
</feature>
<sequence length="343" mass="37957">MRATSVTILSVTAALFALPAIAGSNSKSVPVEVWRGGDDGLTIKLSEAVERALAASGRFSLSRGKLPGTLLITFPHNVVAKPDRNRLSVEYEATFSTIGNRVLGAVKSGCHEDELVVCVDEIVETATAAAEWLSIDTFVLPRDGDYLSTAYIAALDKTKSHKKAWGTGSPQSIGVSRDKRGLVLSLNWNWHEGDGVVFDPKNPTAMIGSGRTFIPTDTTHFRFQDGKVLLTYQYVGSESKYITEKLLIGTYKDTRGRRYVFGSDGKAHWPDRTFRYEIYTDMVFEQCDEIWDRDASKPNEPAIFGFVWRGNMLYLYNANCSDEQSPGCIVDRKNPIAVLHKVT</sequence>
<gene>
    <name evidence="2" type="ORF">GCM10008942_06510</name>
</gene>
<comment type="caution">
    <text evidence="2">The sequence shown here is derived from an EMBL/GenBank/DDBJ whole genome shotgun (WGS) entry which is preliminary data.</text>
</comment>
<keyword evidence="3" id="KW-1185">Reference proteome</keyword>
<evidence type="ECO:0000256" key="1">
    <source>
        <dbReference type="SAM" id="SignalP"/>
    </source>
</evidence>
<dbReference type="Proteomes" id="UP001499951">
    <property type="component" value="Unassembled WGS sequence"/>
</dbReference>
<evidence type="ECO:0000313" key="2">
    <source>
        <dbReference type="EMBL" id="GAA0560788.1"/>
    </source>
</evidence>
<dbReference type="EMBL" id="BAAADD010000002">
    <property type="protein sequence ID" value="GAA0560788.1"/>
    <property type="molecule type" value="Genomic_DNA"/>
</dbReference>
<reference evidence="2 3" key="1">
    <citation type="journal article" date="2019" name="Int. J. Syst. Evol. Microbiol.">
        <title>The Global Catalogue of Microorganisms (GCM) 10K type strain sequencing project: providing services to taxonomists for standard genome sequencing and annotation.</title>
        <authorList>
            <consortium name="The Broad Institute Genomics Platform"/>
            <consortium name="The Broad Institute Genome Sequencing Center for Infectious Disease"/>
            <person name="Wu L."/>
            <person name="Ma J."/>
        </authorList>
    </citation>
    <scope>NUCLEOTIDE SEQUENCE [LARGE SCALE GENOMIC DNA]</scope>
    <source>
        <strain evidence="2 3">JCM 15089</strain>
    </source>
</reference>
<organism evidence="2 3">
    <name type="scientific">Rhizomicrobium electricum</name>
    <dbReference type="NCBI Taxonomy" id="480070"/>
    <lineage>
        <taxon>Bacteria</taxon>
        <taxon>Pseudomonadati</taxon>
        <taxon>Pseudomonadota</taxon>
        <taxon>Alphaproteobacteria</taxon>
        <taxon>Micropepsales</taxon>
        <taxon>Micropepsaceae</taxon>
        <taxon>Rhizomicrobium</taxon>
    </lineage>
</organism>
<dbReference type="RefSeq" id="WP_166931911.1">
    <property type="nucleotide sequence ID" value="NZ_BAAADD010000002.1"/>
</dbReference>
<feature type="chain" id="PRO_5045474928" evidence="1">
    <location>
        <begin position="23"/>
        <end position="343"/>
    </location>
</feature>
<evidence type="ECO:0000313" key="3">
    <source>
        <dbReference type="Proteomes" id="UP001499951"/>
    </source>
</evidence>
<protein>
    <submittedName>
        <fullName evidence="2">Uncharacterized protein</fullName>
    </submittedName>
</protein>
<accession>A0ABN1E999</accession>
<name>A0ABN1E999_9PROT</name>